<evidence type="ECO:0000313" key="3">
    <source>
        <dbReference type="EMBL" id="BAQ68942.1"/>
    </source>
</evidence>
<evidence type="ECO:0000313" key="4">
    <source>
        <dbReference type="Proteomes" id="UP000064912"/>
    </source>
</evidence>
<dbReference type="GO" id="GO:0016020">
    <property type="term" value="C:membrane"/>
    <property type="evidence" value="ECO:0007669"/>
    <property type="project" value="TreeGrafter"/>
</dbReference>
<sequence>MAETWIILGASSSMARALARRLAACGDGLILAGRELADLERDAADARVRGAAFAETIRFDARDPACLVPILARAEACEGTVSAAVFVGSMPPQAEIDADPGLIEGVVTDSFTGPARLLQGLAPIIEARGAGTVIGVGSVAGDRGRIGNYVYGAAKAAFATYLSGLRNRLGRAGGHVLTVKPGFTDTAMTWGIEGMFLVASPDKVADDILTALEKQRNVIYTPFFWMGIMGIIRLIPERVFKKLSI</sequence>
<evidence type="ECO:0000256" key="2">
    <source>
        <dbReference type="ARBA" id="ARBA00023002"/>
    </source>
</evidence>
<dbReference type="InterPro" id="IPR002347">
    <property type="entry name" value="SDR_fam"/>
</dbReference>
<dbReference type="eggNOG" id="COG0300">
    <property type="taxonomic scope" value="Bacteria"/>
</dbReference>
<dbReference type="PANTHER" id="PTHR44196:SF1">
    <property type="entry name" value="DEHYDROGENASE_REDUCTASE SDR FAMILY MEMBER 7B"/>
    <property type="match status" value="1"/>
</dbReference>
<dbReference type="Gene3D" id="3.40.50.720">
    <property type="entry name" value="NAD(P)-binding Rossmann-like Domain"/>
    <property type="match status" value="1"/>
</dbReference>
<comment type="similarity">
    <text evidence="1">Belongs to the short-chain dehydrogenases/reductases (SDR) family.</text>
</comment>
<dbReference type="KEGG" id="rsu:NHU_01787"/>
<dbReference type="InterPro" id="IPR036291">
    <property type="entry name" value="NAD(P)-bd_dom_sf"/>
</dbReference>
<accession>A0A0D6B1F9</accession>
<dbReference type="Proteomes" id="UP000064912">
    <property type="component" value="Chromosome"/>
</dbReference>
<dbReference type="PRINTS" id="PR00081">
    <property type="entry name" value="GDHRDH"/>
</dbReference>
<dbReference type="AlphaFoldDB" id="A0A0D6B1F9"/>
<dbReference type="Pfam" id="PF00106">
    <property type="entry name" value="adh_short"/>
    <property type="match status" value="1"/>
</dbReference>
<dbReference type="SUPFAM" id="SSF51735">
    <property type="entry name" value="NAD(P)-binding Rossmann-fold domains"/>
    <property type="match status" value="1"/>
</dbReference>
<dbReference type="GO" id="GO:0016491">
    <property type="term" value="F:oxidoreductase activity"/>
    <property type="evidence" value="ECO:0007669"/>
    <property type="project" value="UniProtKB-KW"/>
</dbReference>
<dbReference type="PATRIC" id="fig|35806.4.peg.1844"/>
<dbReference type="PANTHER" id="PTHR44196">
    <property type="entry name" value="DEHYDROGENASE/REDUCTASE SDR FAMILY MEMBER 7B"/>
    <property type="match status" value="1"/>
</dbReference>
<proteinExistence type="inferred from homology"/>
<gene>
    <name evidence="3" type="ORF">NHU_01787</name>
</gene>
<name>A0A0D6B1F9_RHOSU</name>
<organism evidence="3 4">
    <name type="scientific">Rhodovulum sulfidophilum</name>
    <name type="common">Rhodobacter sulfidophilus</name>
    <dbReference type="NCBI Taxonomy" id="35806"/>
    <lineage>
        <taxon>Bacteria</taxon>
        <taxon>Pseudomonadati</taxon>
        <taxon>Pseudomonadota</taxon>
        <taxon>Alphaproteobacteria</taxon>
        <taxon>Rhodobacterales</taxon>
        <taxon>Paracoccaceae</taxon>
        <taxon>Rhodovulum</taxon>
    </lineage>
</organism>
<protein>
    <submittedName>
        <fullName evidence="3">Short-chain dehydrogenase/reductase family oxidoreductase</fullName>
    </submittedName>
</protein>
<dbReference type="EMBL" id="AP014800">
    <property type="protein sequence ID" value="BAQ68942.1"/>
    <property type="molecule type" value="Genomic_DNA"/>
</dbReference>
<reference evidence="3 4" key="1">
    <citation type="submission" date="2015-02" db="EMBL/GenBank/DDBJ databases">
        <title>Genome sequene of Rhodovulum sulfidophilum DSM 2351.</title>
        <authorList>
            <person name="Nagao N."/>
        </authorList>
    </citation>
    <scope>NUCLEOTIDE SEQUENCE [LARGE SCALE GENOMIC DNA]</scope>
    <source>
        <strain evidence="3 4">DSM 2351</strain>
    </source>
</reference>
<evidence type="ECO:0000256" key="1">
    <source>
        <dbReference type="ARBA" id="ARBA00006484"/>
    </source>
</evidence>
<keyword evidence="2" id="KW-0560">Oxidoreductase</keyword>